<keyword evidence="1" id="KW-0812">Transmembrane</keyword>
<keyword evidence="3" id="KW-1185">Reference proteome</keyword>
<dbReference type="Proteomes" id="UP000026915">
    <property type="component" value="Chromosome 3"/>
</dbReference>
<dbReference type="AlphaFoldDB" id="A0A061FVN4"/>
<accession>A0A061FVN4</accession>
<evidence type="ECO:0000256" key="1">
    <source>
        <dbReference type="SAM" id="Phobius"/>
    </source>
</evidence>
<protein>
    <submittedName>
        <fullName evidence="2">Uncharacterized protein</fullName>
    </submittedName>
</protein>
<dbReference type="InParanoid" id="A0A061FVN4"/>
<keyword evidence="1" id="KW-1133">Transmembrane helix</keyword>
<dbReference type="HOGENOM" id="CLU_1985630_0_0_1"/>
<sequence length="126" mass="14537">MGKRILVTQGLLDRILHLLVQQRDYGYVFDDVELRSMFVYPHPSDKGLSSAKRLSFYDKVLHLIITHIIQRQGFNYSIVIVSIFLPPLPLMLSEPLLDSFMETTKSRLTSCVDAFEAHSHKMLQCL</sequence>
<feature type="transmembrane region" description="Helical" evidence="1">
    <location>
        <begin position="73"/>
        <end position="92"/>
    </location>
</feature>
<reference evidence="2 3" key="1">
    <citation type="journal article" date="2013" name="Genome Biol.">
        <title>The genome sequence of the most widely cultivated cacao type and its use to identify candidate genes regulating pod color.</title>
        <authorList>
            <person name="Motamayor J.C."/>
            <person name="Mockaitis K."/>
            <person name="Schmutz J."/>
            <person name="Haiminen N."/>
            <person name="Iii D.L."/>
            <person name="Cornejo O."/>
            <person name="Findley S.D."/>
            <person name="Zheng P."/>
            <person name="Utro F."/>
            <person name="Royaert S."/>
            <person name="Saski C."/>
            <person name="Jenkins J."/>
            <person name="Podicheti R."/>
            <person name="Zhao M."/>
            <person name="Scheffler B.E."/>
            <person name="Stack J.C."/>
            <person name="Feltus F.A."/>
            <person name="Mustiga G.M."/>
            <person name="Amores F."/>
            <person name="Phillips W."/>
            <person name="Marelli J.P."/>
            <person name="May G.D."/>
            <person name="Shapiro H."/>
            <person name="Ma J."/>
            <person name="Bustamante C.D."/>
            <person name="Schnell R.J."/>
            <person name="Main D."/>
            <person name="Gilbert D."/>
            <person name="Parida L."/>
            <person name="Kuhn D.N."/>
        </authorList>
    </citation>
    <scope>NUCLEOTIDE SEQUENCE [LARGE SCALE GENOMIC DNA]</scope>
    <source>
        <strain evidence="3">cv. Matina 1-6</strain>
    </source>
</reference>
<dbReference type="EMBL" id="CM001881">
    <property type="protein sequence ID" value="EOY21595.1"/>
    <property type="molecule type" value="Genomic_DNA"/>
</dbReference>
<name>A0A061FVN4_THECC</name>
<keyword evidence="1" id="KW-0472">Membrane</keyword>
<evidence type="ECO:0000313" key="2">
    <source>
        <dbReference type="EMBL" id="EOY21595.1"/>
    </source>
</evidence>
<evidence type="ECO:0000313" key="3">
    <source>
        <dbReference type="Proteomes" id="UP000026915"/>
    </source>
</evidence>
<organism evidence="2 3">
    <name type="scientific">Theobroma cacao</name>
    <name type="common">Cacao</name>
    <name type="synonym">Cocoa</name>
    <dbReference type="NCBI Taxonomy" id="3641"/>
    <lineage>
        <taxon>Eukaryota</taxon>
        <taxon>Viridiplantae</taxon>
        <taxon>Streptophyta</taxon>
        <taxon>Embryophyta</taxon>
        <taxon>Tracheophyta</taxon>
        <taxon>Spermatophyta</taxon>
        <taxon>Magnoliopsida</taxon>
        <taxon>eudicotyledons</taxon>
        <taxon>Gunneridae</taxon>
        <taxon>Pentapetalae</taxon>
        <taxon>rosids</taxon>
        <taxon>malvids</taxon>
        <taxon>Malvales</taxon>
        <taxon>Malvaceae</taxon>
        <taxon>Byttnerioideae</taxon>
        <taxon>Theobroma</taxon>
    </lineage>
</organism>
<proteinExistence type="predicted"/>
<dbReference type="Gramene" id="EOY21595">
    <property type="protein sequence ID" value="EOY21595"/>
    <property type="gene ID" value="TCM_013481"/>
</dbReference>
<gene>
    <name evidence="2" type="ORF">TCM_013481</name>
</gene>